<keyword evidence="3" id="KW-1185">Reference proteome</keyword>
<dbReference type="RefSeq" id="XP_007605543.1">
    <property type="nucleotide sequence ID" value="XM_007605481.1"/>
</dbReference>
<sequence length="227" mass="25305">MANSDTQKAESEGVDKFRCYKYIAINTALIGLLLVYTELFIGETVLDQMAVLGLTIVIALIPLINAFFNTTKLLNQGSTLLAFIMCFILYYLRIKLILFSVYNNELLTKEDGRTILKSISPNGTALILNSSASELDLILKEVSTEFGNNEVVINEFTSIKEAGPVKIKIPRGLENKTISKVYERLRLGKSGQVYVSSIKFKNPNDAFKYSQILGKAKEPTKSENESE</sequence>
<protein>
    <submittedName>
        <fullName evidence="2">Uncharacterized protein</fullName>
    </submittedName>
</protein>
<dbReference type="HOGENOM" id="CLU_1220505_0_0_1"/>
<reference evidence="3" key="1">
    <citation type="submission" date="2011-05" db="EMBL/GenBank/DDBJ databases">
        <title>The genome sequence of Vittaforma corneae strain ATCC 50505.</title>
        <authorList>
            <consortium name="The Broad Institute Genome Sequencing Platform"/>
            <person name="Cuomo C."/>
            <person name="Didier E."/>
            <person name="Bowers L."/>
            <person name="Young S.K."/>
            <person name="Zeng Q."/>
            <person name="Gargeya S."/>
            <person name="Fitzgerald M."/>
            <person name="Haas B."/>
            <person name="Abouelleil A."/>
            <person name="Alvarado L."/>
            <person name="Arachchi H.M."/>
            <person name="Berlin A."/>
            <person name="Chapman S.B."/>
            <person name="Gearin G."/>
            <person name="Goldberg J."/>
            <person name="Griggs A."/>
            <person name="Gujja S."/>
            <person name="Hansen M."/>
            <person name="Heiman D."/>
            <person name="Howarth C."/>
            <person name="Larimer J."/>
            <person name="Lui A."/>
            <person name="MacDonald P.J.P."/>
            <person name="McCowen C."/>
            <person name="Montmayeur A."/>
            <person name="Murphy C."/>
            <person name="Neiman D."/>
            <person name="Pearson M."/>
            <person name="Priest M."/>
            <person name="Roberts A."/>
            <person name="Saif S."/>
            <person name="Shea T."/>
            <person name="Sisk P."/>
            <person name="Stolte C."/>
            <person name="Sykes S."/>
            <person name="Wortman J."/>
            <person name="Nusbaum C."/>
            <person name="Birren B."/>
        </authorList>
    </citation>
    <scope>NUCLEOTIDE SEQUENCE [LARGE SCALE GENOMIC DNA]</scope>
    <source>
        <strain evidence="3">ATCC 50505</strain>
    </source>
</reference>
<dbReference type="VEuPathDB" id="MicrosporidiaDB:VICG_02098"/>
<name>L2GK20_VITCO</name>
<feature type="transmembrane region" description="Helical" evidence="1">
    <location>
        <begin position="20"/>
        <end position="37"/>
    </location>
</feature>
<proteinExistence type="predicted"/>
<dbReference type="AlphaFoldDB" id="L2GK20"/>
<keyword evidence="1" id="KW-1133">Transmembrane helix</keyword>
<keyword evidence="1" id="KW-0812">Transmembrane</keyword>
<dbReference type="GeneID" id="19882808"/>
<evidence type="ECO:0000313" key="2">
    <source>
        <dbReference type="EMBL" id="ELA40865.1"/>
    </source>
</evidence>
<feature type="transmembrane region" description="Helical" evidence="1">
    <location>
        <begin position="74"/>
        <end position="92"/>
    </location>
</feature>
<dbReference type="EMBL" id="JH370167">
    <property type="protein sequence ID" value="ELA40865.1"/>
    <property type="molecule type" value="Genomic_DNA"/>
</dbReference>
<dbReference type="Proteomes" id="UP000011082">
    <property type="component" value="Unassembled WGS sequence"/>
</dbReference>
<evidence type="ECO:0000313" key="3">
    <source>
        <dbReference type="Proteomes" id="UP000011082"/>
    </source>
</evidence>
<feature type="transmembrane region" description="Helical" evidence="1">
    <location>
        <begin position="49"/>
        <end position="68"/>
    </location>
</feature>
<accession>L2GK20</accession>
<organism evidence="2 3">
    <name type="scientific">Vittaforma corneae (strain ATCC 50505)</name>
    <name type="common">Microsporidian parasite</name>
    <name type="synonym">Nosema corneum</name>
    <dbReference type="NCBI Taxonomy" id="993615"/>
    <lineage>
        <taxon>Eukaryota</taxon>
        <taxon>Fungi</taxon>
        <taxon>Fungi incertae sedis</taxon>
        <taxon>Microsporidia</taxon>
        <taxon>Nosematidae</taxon>
        <taxon>Vittaforma</taxon>
    </lineage>
</organism>
<keyword evidence="1" id="KW-0472">Membrane</keyword>
<gene>
    <name evidence="2" type="ORF">VICG_02098</name>
</gene>
<evidence type="ECO:0000256" key="1">
    <source>
        <dbReference type="SAM" id="Phobius"/>
    </source>
</evidence>
<dbReference type="InParanoid" id="L2GK20"/>